<sequence>MKLLKTYADRCVRCGACMTACSKAYFKEDEPELSRIRIGDVGSMAQMNVCNQCGACIEVCPTQALERDKNGVVQLRKEKCTSCMMCVGYCPTASMFFNADKQSQPFKCIACGICAKTCPVGALEILGQ</sequence>
<evidence type="ECO:0000313" key="9">
    <source>
        <dbReference type="EMBL" id="EFQ23972.1"/>
    </source>
</evidence>
<reference evidence="9 10" key="1">
    <citation type="journal article" date="2010" name="Stand. Genomic Sci.">
        <title>Non-contiguous finished genome sequence of Aminomonas paucivorans type strain (GLU-3).</title>
        <authorList>
            <person name="Pitluck S."/>
            <person name="Yasawong M."/>
            <person name="Held B."/>
            <person name="Lapidus A."/>
            <person name="Nolan M."/>
            <person name="Copeland A."/>
            <person name="Lucas S."/>
            <person name="Del Rio T.G."/>
            <person name="Tice H."/>
            <person name="Cheng J.F."/>
            <person name="Chertkov O."/>
            <person name="Goodwin L."/>
            <person name="Tapia R."/>
            <person name="Han C."/>
            <person name="Liolios K."/>
            <person name="Ivanova N."/>
            <person name="Mavromatis K."/>
            <person name="Ovchinnikova G."/>
            <person name="Pati A."/>
            <person name="Chen A."/>
            <person name="Palaniappan K."/>
            <person name="Land M."/>
            <person name="Hauser L."/>
            <person name="Chang Y.J."/>
            <person name="Jeffries C.D."/>
            <person name="Pukall R."/>
            <person name="Spring S."/>
            <person name="Rohde M."/>
            <person name="Sikorski J."/>
            <person name="Goker M."/>
            <person name="Woyke T."/>
            <person name="Bristow J."/>
            <person name="Eisen J.A."/>
            <person name="Markowitz V."/>
            <person name="Hugenholtz P."/>
            <person name="Kyrpides N.C."/>
            <person name="Klenk H.P."/>
        </authorList>
    </citation>
    <scope>NUCLEOTIDE SEQUENCE [LARGE SCALE GENOMIC DNA]</scope>
    <source>
        <strain evidence="9 10">DSM 12260</strain>
    </source>
</reference>
<keyword evidence="1" id="KW-0813">Transport</keyword>
<dbReference type="Pfam" id="PF00037">
    <property type="entry name" value="Fer4"/>
    <property type="match status" value="1"/>
</dbReference>
<dbReference type="PROSITE" id="PS00198">
    <property type="entry name" value="4FE4S_FER_1"/>
    <property type="match status" value="2"/>
</dbReference>
<keyword evidence="10" id="KW-1185">Reference proteome</keyword>
<proteinExistence type="predicted"/>
<evidence type="ECO:0000256" key="7">
    <source>
        <dbReference type="ARBA" id="ARBA00023014"/>
    </source>
</evidence>
<dbReference type="PaxDb" id="584708-Apau_1553"/>
<dbReference type="OrthoDB" id="9810688at2"/>
<organism evidence="9 10">
    <name type="scientific">Aminomonas paucivorans DSM 12260</name>
    <dbReference type="NCBI Taxonomy" id="584708"/>
    <lineage>
        <taxon>Bacteria</taxon>
        <taxon>Thermotogati</taxon>
        <taxon>Synergistota</taxon>
        <taxon>Synergistia</taxon>
        <taxon>Synergistales</taxon>
        <taxon>Synergistaceae</taxon>
        <taxon>Aminomonas</taxon>
    </lineage>
</organism>
<evidence type="ECO:0000256" key="6">
    <source>
        <dbReference type="ARBA" id="ARBA00023004"/>
    </source>
</evidence>
<dbReference type="Pfam" id="PF12838">
    <property type="entry name" value="Fer4_7"/>
    <property type="match status" value="1"/>
</dbReference>
<keyword evidence="7" id="KW-0411">Iron-sulfur</keyword>
<dbReference type="GO" id="GO:0051539">
    <property type="term" value="F:4 iron, 4 sulfur cluster binding"/>
    <property type="evidence" value="ECO:0007669"/>
    <property type="project" value="UniProtKB-KW"/>
</dbReference>
<dbReference type="HOGENOM" id="CLU_043374_3_2_0"/>
<dbReference type="GO" id="GO:0046872">
    <property type="term" value="F:metal ion binding"/>
    <property type="evidence" value="ECO:0007669"/>
    <property type="project" value="UniProtKB-KW"/>
</dbReference>
<dbReference type="EMBL" id="CM001022">
    <property type="protein sequence ID" value="EFQ23972.1"/>
    <property type="molecule type" value="Genomic_DNA"/>
</dbReference>
<dbReference type="AlphaFoldDB" id="E3CUF6"/>
<dbReference type="InterPro" id="IPR050572">
    <property type="entry name" value="Fe-S_Ferredoxin"/>
</dbReference>
<accession>E3CUF6</accession>
<keyword evidence="4" id="KW-0677">Repeat</keyword>
<feature type="domain" description="4Fe-4S ferredoxin-type" evidence="8">
    <location>
        <begin position="41"/>
        <end position="70"/>
    </location>
</feature>
<evidence type="ECO:0000256" key="4">
    <source>
        <dbReference type="ARBA" id="ARBA00022737"/>
    </source>
</evidence>
<evidence type="ECO:0000256" key="5">
    <source>
        <dbReference type="ARBA" id="ARBA00022982"/>
    </source>
</evidence>
<evidence type="ECO:0000259" key="8">
    <source>
        <dbReference type="PROSITE" id="PS51379"/>
    </source>
</evidence>
<feature type="domain" description="4Fe-4S ferredoxin-type" evidence="8">
    <location>
        <begin position="2"/>
        <end position="31"/>
    </location>
</feature>
<gene>
    <name evidence="9" type="ORF">Apau_1553</name>
</gene>
<evidence type="ECO:0000313" key="10">
    <source>
        <dbReference type="Proteomes" id="UP000005096"/>
    </source>
</evidence>
<dbReference type="PROSITE" id="PS51379">
    <property type="entry name" value="4FE4S_FER_2"/>
    <property type="match status" value="4"/>
</dbReference>
<dbReference type="Pfam" id="PF12800">
    <property type="entry name" value="Fer4_4"/>
    <property type="match status" value="1"/>
</dbReference>
<evidence type="ECO:0000256" key="1">
    <source>
        <dbReference type="ARBA" id="ARBA00022448"/>
    </source>
</evidence>
<dbReference type="Gene3D" id="3.30.70.20">
    <property type="match status" value="2"/>
</dbReference>
<keyword evidence="2" id="KW-0004">4Fe-4S</keyword>
<dbReference type="STRING" id="584708.Apau_1553"/>
<dbReference type="CDD" id="cd16372">
    <property type="entry name" value="DMSOR_beta_like"/>
    <property type="match status" value="1"/>
</dbReference>
<evidence type="ECO:0000256" key="3">
    <source>
        <dbReference type="ARBA" id="ARBA00022723"/>
    </source>
</evidence>
<name>E3CUF6_9BACT</name>
<keyword evidence="5" id="KW-0249">Electron transport</keyword>
<protein>
    <submittedName>
        <fullName evidence="9">4Fe-4S ferredoxin iron-sulfur binding domain protein</fullName>
    </submittedName>
</protein>
<dbReference type="InterPro" id="IPR017900">
    <property type="entry name" value="4Fe4S_Fe_S_CS"/>
</dbReference>
<keyword evidence="6" id="KW-0408">Iron</keyword>
<dbReference type="PANTHER" id="PTHR43687:SF6">
    <property type="entry name" value="L-ASPARTATE SEMIALDEHYDE SULFURTRANSFERASE IRON-SULFUR SUBUNIT"/>
    <property type="match status" value="1"/>
</dbReference>
<keyword evidence="3" id="KW-0479">Metal-binding</keyword>
<dbReference type="eggNOG" id="COG0437">
    <property type="taxonomic scope" value="Bacteria"/>
</dbReference>
<dbReference type="RefSeq" id="WP_006301182.1">
    <property type="nucleotide sequence ID" value="NZ_CM001022.1"/>
</dbReference>
<feature type="domain" description="4Fe-4S ferredoxin-type" evidence="8">
    <location>
        <begin position="99"/>
        <end position="128"/>
    </location>
</feature>
<dbReference type="PANTHER" id="PTHR43687">
    <property type="entry name" value="ADENYLYLSULFATE REDUCTASE, BETA SUBUNIT"/>
    <property type="match status" value="1"/>
</dbReference>
<evidence type="ECO:0000256" key="2">
    <source>
        <dbReference type="ARBA" id="ARBA00022485"/>
    </source>
</evidence>
<dbReference type="Proteomes" id="UP000005096">
    <property type="component" value="Chromosome"/>
</dbReference>
<feature type="domain" description="4Fe-4S ferredoxin-type" evidence="8">
    <location>
        <begin position="71"/>
        <end position="98"/>
    </location>
</feature>
<dbReference type="InterPro" id="IPR017896">
    <property type="entry name" value="4Fe4S_Fe-S-bd"/>
</dbReference>
<dbReference type="SUPFAM" id="SSF54862">
    <property type="entry name" value="4Fe-4S ferredoxins"/>
    <property type="match status" value="1"/>
</dbReference>